<reference evidence="2 3" key="1">
    <citation type="journal article" date="2016" name="Mol. Biol. Evol.">
        <title>Comparative Genomics of Early-Diverging Mushroom-Forming Fungi Provides Insights into the Origins of Lignocellulose Decay Capabilities.</title>
        <authorList>
            <person name="Nagy L.G."/>
            <person name="Riley R."/>
            <person name="Tritt A."/>
            <person name="Adam C."/>
            <person name="Daum C."/>
            <person name="Floudas D."/>
            <person name="Sun H."/>
            <person name="Yadav J.S."/>
            <person name="Pangilinan J."/>
            <person name="Larsson K.H."/>
            <person name="Matsuura K."/>
            <person name="Barry K."/>
            <person name="Labutti K."/>
            <person name="Kuo R."/>
            <person name="Ohm R.A."/>
            <person name="Bhattacharya S.S."/>
            <person name="Shirouzu T."/>
            <person name="Yoshinaga Y."/>
            <person name="Martin F.M."/>
            <person name="Grigoriev I.V."/>
            <person name="Hibbett D.S."/>
        </authorList>
    </citation>
    <scope>NUCLEOTIDE SEQUENCE [LARGE SCALE GENOMIC DNA]</scope>
    <source>
        <strain evidence="2 3">CBS 109695</strain>
    </source>
</reference>
<proteinExistence type="predicted"/>
<dbReference type="Proteomes" id="UP000076532">
    <property type="component" value="Unassembled WGS sequence"/>
</dbReference>
<feature type="transmembrane region" description="Helical" evidence="1">
    <location>
        <begin position="74"/>
        <end position="93"/>
    </location>
</feature>
<gene>
    <name evidence="2" type="ORF">FIBSPDRAFT_795924</name>
</gene>
<keyword evidence="1" id="KW-1133">Transmembrane helix</keyword>
<organism evidence="2 3">
    <name type="scientific">Athelia psychrophila</name>
    <dbReference type="NCBI Taxonomy" id="1759441"/>
    <lineage>
        <taxon>Eukaryota</taxon>
        <taxon>Fungi</taxon>
        <taxon>Dikarya</taxon>
        <taxon>Basidiomycota</taxon>
        <taxon>Agaricomycotina</taxon>
        <taxon>Agaricomycetes</taxon>
        <taxon>Agaricomycetidae</taxon>
        <taxon>Atheliales</taxon>
        <taxon>Atheliaceae</taxon>
        <taxon>Athelia</taxon>
    </lineage>
</organism>
<keyword evidence="3" id="KW-1185">Reference proteome</keyword>
<evidence type="ECO:0000256" key="1">
    <source>
        <dbReference type="SAM" id="Phobius"/>
    </source>
</evidence>
<evidence type="ECO:0000313" key="2">
    <source>
        <dbReference type="EMBL" id="KZP15100.1"/>
    </source>
</evidence>
<sequence>MSRQGRRLNRFPQRLDYTLIPAPLDLSLLQAGEKSSIPAIIVTPSSPTYEFEFYIAFSPKPTLRDRLASITPRARTALAVALLFFVVLCHLFANQFVGSRPHLRFDARQDAGAPTWGWLGATGKMLWNATSTLTDGTREFVVDEASLA</sequence>
<accession>A0A166DV34</accession>
<dbReference type="EMBL" id="KV417608">
    <property type="protein sequence ID" value="KZP15100.1"/>
    <property type="molecule type" value="Genomic_DNA"/>
</dbReference>
<keyword evidence="1" id="KW-0812">Transmembrane</keyword>
<dbReference type="AlphaFoldDB" id="A0A166DV34"/>
<dbReference type="OrthoDB" id="3259878at2759"/>
<keyword evidence="1" id="KW-0472">Membrane</keyword>
<protein>
    <submittedName>
        <fullName evidence="2">Uncharacterized protein</fullName>
    </submittedName>
</protein>
<evidence type="ECO:0000313" key="3">
    <source>
        <dbReference type="Proteomes" id="UP000076532"/>
    </source>
</evidence>
<name>A0A166DV34_9AGAM</name>